<dbReference type="AlphaFoldDB" id="A0A7W7VAV0"/>
<evidence type="ECO:0000313" key="1">
    <source>
        <dbReference type="EMBL" id="MBB4903360.1"/>
    </source>
</evidence>
<organism evidence="1 2">
    <name type="scientific">Streptomyces griseomycini</name>
    <dbReference type="NCBI Taxonomy" id="66895"/>
    <lineage>
        <taxon>Bacteria</taxon>
        <taxon>Bacillati</taxon>
        <taxon>Actinomycetota</taxon>
        <taxon>Actinomycetes</taxon>
        <taxon>Kitasatosporales</taxon>
        <taxon>Streptomycetaceae</taxon>
        <taxon>Streptomyces</taxon>
    </lineage>
</organism>
<sequence>MTATPVVLAATPLTGHVRPILNLARHLVSRTSGARLVVETAST</sequence>
<name>A0A7W7VAV0_9ACTN</name>
<evidence type="ECO:0008006" key="3">
    <source>
        <dbReference type="Google" id="ProtNLM"/>
    </source>
</evidence>
<protein>
    <recommendedName>
        <fullName evidence="3">Glycosyltransferase</fullName>
    </recommendedName>
</protein>
<gene>
    <name evidence="1" type="ORF">FHS37_007457</name>
</gene>
<comment type="caution">
    <text evidence="1">The sequence shown here is derived from an EMBL/GenBank/DDBJ whole genome shotgun (WGS) entry which is preliminary data.</text>
</comment>
<proteinExistence type="predicted"/>
<keyword evidence="2" id="KW-1185">Reference proteome</keyword>
<dbReference type="RefSeq" id="WP_268254614.1">
    <property type="nucleotide sequence ID" value="NZ_BMTK01000035.1"/>
</dbReference>
<dbReference type="Proteomes" id="UP000579523">
    <property type="component" value="Unassembled WGS sequence"/>
</dbReference>
<accession>A0A7W7VAV0</accession>
<reference evidence="1 2" key="1">
    <citation type="submission" date="2020-08" db="EMBL/GenBank/DDBJ databases">
        <title>Genomic Encyclopedia of Type Strains, Phase III (KMG-III): the genomes of soil and plant-associated and newly described type strains.</title>
        <authorList>
            <person name="Whitman W."/>
        </authorList>
    </citation>
    <scope>NUCLEOTIDE SEQUENCE [LARGE SCALE GENOMIC DNA]</scope>
    <source>
        <strain evidence="1 2">CECT 3273</strain>
    </source>
</reference>
<dbReference type="EMBL" id="JACHJI010000027">
    <property type="protein sequence ID" value="MBB4903360.1"/>
    <property type="molecule type" value="Genomic_DNA"/>
</dbReference>
<evidence type="ECO:0000313" key="2">
    <source>
        <dbReference type="Proteomes" id="UP000579523"/>
    </source>
</evidence>